<dbReference type="OrthoDB" id="1318779at2"/>
<organism evidence="2 3">
    <name type="scientific">Pontibacter ramchanderi</name>
    <dbReference type="NCBI Taxonomy" id="1179743"/>
    <lineage>
        <taxon>Bacteria</taxon>
        <taxon>Pseudomonadati</taxon>
        <taxon>Bacteroidota</taxon>
        <taxon>Cytophagia</taxon>
        <taxon>Cytophagales</taxon>
        <taxon>Hymenobacteraceae</taxon>
        <taxon>Pontibacter</taxon>
    </lineage>
</organism>
<comment type="caution">
    <text evidence="2">The sequence shown here is derived from an EMBL/GenBank/DDBJ whole genome shotgun (WGS) entry which is preliminary data.</text>
</comment>
<dbReference type="EMBL" id="PJMU01000001">
    <property type="protein sequence ID" value="PKV76140.1"/>
    <property type="molecule type" value="Genomic_DNA"/>
</dbReference>
<dbReference type="AlphaFoldDB" id="A0A2N3V3D1"/>
<dbReference type="Pfam" id="PF13644">
    <property type="entry name" value="DKNYY"/>
    <property type="match status" value="1"/>
</dbReference>
<keyword evidence="1" id="KW-1133">Transmembrane helix</keyword>
<sequence length="225" mass="26005">MLYWVGKRHSDVYIVVVGYINMKRLKVFFFVTVVLSSTILFACSPKYKIENGQWAYITFDEAAGKRVRNISADINSFQVLKDKRYGKDRNHVFFEGRIIPKADPKSFQIIQSKGYSTYSKDKTNVFLDDAKVVFANPEKFIPFDWPYAKDDRRVFCGTIPIEIKNIEEFIVTETSGAKTSMTKSHFIKLNEKYAFLDTLDVNGVIFGEGKGETKTEKFNSYKKIE</sequence>
<evidence type="ECO:0000256" key="1">
    <source>
        <dbReference type="SAM" id="Phobius"/>
    </source>
</evidence>
<accession>A0A2N3V3D1</accession>
<gene>
    <name evidence="2" type="ORF">BD749_1090</name>
</gene>
<evidence type="ECO:0000313" key="3">
    <source>
        <dbReference type="Proteomes" id="UP000233782"/>
    </source>
</evidence>
<name>A0A2N3V3D1_9BACT</name>
<keyword evidence="1" id="KW-0812">Transmembrane</keyword>
<evidence type="ECO:0000313" key="2">
    <source>
        <dbReference type="EMBL" id="PKV76140.1"/>
    </source>
</evidence>
<dbReference type="Proteomes" id="UP000233782">
    <property type="component" value="Unassembled WGS sequence"/>
</dbReference>
<keyword evidence="3" id="KW-1185">Reference proteome</keyword>
<proteinExistence type="predicted"/>
<reference evidence="2 3" key="1">
    <citation type="submission" date="2017-12" db="EMBL/GenBank/DDBJ databases">
        <title>Genomic Encyclopedia of Type Strains, Phase III (KMG-III): the genomes of soil and plant-associated and newly described type strains.</title>
        <authorList>
            <person name="Whitman W."/>
        </authorList>
    </citation>
    <scope>NUCLEOTIDE SEQUENCE [LARGE SCALE GENOMIC DNA]</scope>
    <source>
        <strain evidence="2 3">LP43</strain>
    </source>
</reference>
<protein>
    <submittedName>
        <fullName evidence="2">DKNYY family protein</fullName>
    </submittedName>
</protein>
<feature type="transmembrane region" description="Helical" evidence="1">
    <location>
        <begin position="25"/>
        <end position="43"/>
    </location>
</feature>
<dbReference type="InterPro" id="IPR027375">
    <property type="entry name" value="DKNYY"/>
</dbReference>
<keyword evidence="1" id="KW-0472">Membrane</keyword>